<feature type="transmembrane region" description="Helical" evidence="1">
    <location>
        <begin position="83"/>
        <end position="102"/>
    </location>
</feature>
<name>A0ABY8V1Z6_9BACI</name>
<keyword evidence="3" id="KW-1185">Reference proteome</keyword>
<dbReference type="EMBL" id="CP126446">
    <property type="protein sequence ID" value="WIF98789.1"/>
    <property type="molecule type" value="Genomic_DNA"/>
</dbReference>
<reference evidence="2 3" key="1">
    <citation type="submission" date="2023-05" db="EMBL/GenBank/DDBJ databases">
        <title>Comparative genomics reveals the evidence of polycyclic aromatic hydrocarbons degradation in moderately halophilic genus Pontibacillus.</title>
        <authorList>
            <person name="Yang H."/>
            <person name="Qian Z."/>
        </authorList>
    </citation>
    <scope>NUCLEOTIDE SEQUENCE [LARGE SCALE GENOMIC DNA]</scope>
    <source>
        <strain evidence="3">HN14</strain>
    </source>
</reference>
<feature type="transmembrane region" description="Helical" evidence="1">
    <location>
        <begin position="55"/>
        <end position="77"/>
    </location>
</feature>
<accession>A0ABY8V1Z6</accession>
<evidence type="ECO:0008006" key="4">
    <source>
        <dbReference type="Google" id="ProtNLM"/>
    </source>
</evidence>
<sequence>MKDLICRYCGKKIEKDQLRTAIRRMKMVPFHKECFELQEEETISMNEMWKPVNQTGWTITSGAMLLFAITMAMTEWLGNIGDLLGVFALYPVIIRFISLVVYETR</sequence>
<proteinExistence type="predicted"/>
<protein>
    <recommendedName>
        <fullName evidence="4">CXXC-20-CXXC protein</fullName>
    </recommendedName>
</protein>
<organism evidence="2 3">
    <name type="scientific">Pontibacillus chungwhensis</name>
    <dbReference type="NCBI Taxonomy" id="265426"/>
    <lineage>
        <taxon>Bacteria</taxon>
        <taxon>Bacillati</taxon>
        <taxon>Bacillota</taxon>
        <taxon>Bacilli</taxon>
        <taxon>Bacillales</taxon>
        <taxon>Bacillaceae</taxon>
        <taxon>Pontibacillus</taxon>
    </lineage>
</organism>
<evidence type="ECO:0000256" key="1">
    <source>
        <dbReference type="SAM" id="Phobius"/>
    </source>
</evidence>
<gene>
    <name evidence="2" type="ORF">QNI29_03810</name>
</gene>
<keyword evidence="1" id="KW-1133">Transmembrane helix</keyword>
<dbReference type="RefSeq" id="WP_231418558.1">
    <property type="nucleotide sequence ID" value="NZ_CP126446.1"/>
</dbReference>
<keyword evidence="1" id="KW-0812">Transmembrane</keyword>
<evidence type="ECO:0000313" key="2">
    <source>
        <dbReference type="EMBL" id="WIF98789.1"/>
    </source>
</evidence>
<evidence type="ECO:0000313" key="3">
    <source>
        <dbReference type="Proteomes" id="UP001236652"/>
    </source>
</evidence>
<keyword evidence="1" id="KW-0472">Membrane</keyword>
<dbReference type="Proteomes" id="UP001236652">
    <property type="component" value="Chromosome"/>
</dbReference>